<dbReference type="GO" id="GO:0005506">
    <property type="term" value="F:iron ion binding"/>
    <property type="evidence" value="ECO:0007669"/>
    <property type="project" value="InterPro"/>
</dbReference>
<sequence>MVVGRTRMQDKGLILNRPEYSIPFAIMDSIANSTSSAYLFGLALDSSNAVAATLAIAIFMILVSTVCLPFSESDIYELGGFSILTAWPFFTKRYDFLRDNFRKTGQRMFRFHVLQHRIVALSGELGRNVFFNDQSLDFSEGYRILTGAVPQLRDIEIVSDDEKKNILLKRVLYLFRKERVVNLLPPLFDDVQRRMSDWGREGSIDPFKEVYELVFQMTVHLVTCRELSEDKESIAKLAKHYWDLEKSVTPFSLLLPWFPGRAKKARKDATMNLYTLISGYVDLRRNSPHPTSDAIDVLIAEGDSNETIVGFVLGAVFAGVINTGMTVCWALVNLGMHLDWKEKVSTEVQALVSNHTDTLSSETLHKRLSTIPMNAWEDEMPVLDSVIRETLRLVINNTLLRRNLTRDIVIDGVTLERGDFLAYQASDVHANPEVYPNPEAFDPGRYDIGREEDKKVPMAFLAWGAGRHPCPGMRVAKLEMKIVIALIFAGYEFEIVDKTGKRPIALPQPDKNDLQQARPLGEPCYMKFRRIVD</sequence>
<dbReference type="STRING" id="39966.A0A369JX07"/>
<dbReference type="InterPro" id="IPR050529">
    <property type="entry name" value="CYP450_sterol_14alpha_dmase"/>
</dbReference>
<comment type="cofactor">
    <cofactor evidence="1 6">
        <name>heme</name>
        <dbReference type="ChEBI" id="CHEBI:30413"/>
    </cofactor>
</comment>
<dbReference type="InterPro" id="IPR002403">
    <property type="entry name" value="Cyt_P450_E_grp-IV"/>
</dbReference>
<comment type="similarity">
    <text evidence="2">Belongs to the cytochrome P450 family.</text>
</comment>
<accession>A0A369JX07</accession>
<name>A0A369JX07_HYPMA</name>
<comment type="caution">
    <text evidence="8">The sequence shown here is derived from an EMBL/GenBank/DDBJ whole genome shotgun (WGS) entry which is preliminary data.</text>
</comment>
<dbReference type="CDD" id="cd00302">
    <property type="entry name" value="cytochrome_P450"/>
    <property type="match status" value="1"/>
</dbReference>
<protein>
    <submittedName>
        <fullName evidence="8">Lanosterol 14-alpha demethylase</fullName>
    </submittedName>
</protein>
<evidence type="ECO:0000256" key="2">
    <source>
        <dbReference type="ARBA" id="ARBA00010617"/>
    </source>
</evidence>
<keyword evidence="7" id="KW-0472">Membrane</keyword>
<feature type="transmembrane region" description="Helical" evidence="7">
    <location>
        <begin position="49"/>
        <end position="68"/>
    </location>
</feature>
<dbReference type="AlphaFoldDB" id="A0A369JX07"/>
<evidence type="ECO:0000256" key="1">
    <source>
        <dbReference type="ARBA" id="ARBA00001971"/>
    </source>
</evidence>
<dbReference type="PANTHER" id="PTHR24304">
    <property type="entry name" value="CYTOCHROME P450 FAMILY 7"/>
    <property type="match status" value="1"/>
</dbReference>
<dbReference type="OrthoDB" id="1055148at2759"/>
<dbReference type="GO" id="GO:0032259">
    <property type="term" value="P:methylation"/>
    <property type="evidence" value="ECO:0007669"/>
    <property type="project" value="UniProtKB-KW"/>
</dbReference>
<keyword evidence="7" id="KW-1133">Transmembrane helix</keyword>
<feature type="binding site" description="axial binding residue" evidence="6">
    <location>
        <position position="470"/>
    </location>
    <ligand>
        <name>heme</name>
        <dbReference type="ChEBI" id="CHEBI:30413"/>
    </ligand>
    <ligandPart>
        <name>Fe</name>
        <dbReference type="ChEBI" id="CHEBI:18248"/>
    </ligandPart>
</feature>
<dbReference type="GO" id="GO:0016705">
    <property type="term" value="F:oxidoreductase activity, acting on paired donors, with incorporation or reduction of molecular oxygen"/>
    <property type="evidence" value="ECO:0007669"/>
    <property type="project" value="InterPro"/>
</dbReference>
<dbReference type="PRINTS" id="PR00385">
    <property type="entry name" value="P450"/>
</dbReference>
<dbReference type="InParanoid" id="A0A369JX07"/>
<evidence type="ECO:0000313" key="8">
    <source>
        <dbReference type="EMBL" id="RDB26871.1"/>
    </source>
</evidence>
<evidence type="ECO:0000256" key="4">
    <source>
        <dbReference type="ARBA" id="ARBA00022723"/>
    </source>
</evidence>
<evidence type="ECO:0000256" key="5">
    <source>
        <dbReference type="ARBA" id="ARBA00023004"/>
    </source>
</evidence>
<keyword evidence="9" id="KW-1185">Reference proteome</keyword>
<dbReference type="Pfam" id="PF00067">
    <property type="entry name" value="p450"/>
    <property type="match status" value="1"/>
</dbReference>
<organism evidence="8 9">
    <name type="scientific">Hypsizygus marmoreus</name>
    <name type="common">White beech mushroom</name>
    <name type="synonym">Agaricus marmoreus</name>
    <dbReference type="NCBI Taxonomy" id="39966"/>
    <lineage>
        <taxon>Eukaryota</taxon>
        <taxon>Fungi</taxon>
        <taxon>Dikarya</taxon>
        <taxon>Basidiomycota</taxon>
        <taxon>Agaricomycotina</taxon>
        <taxon>Agaricomycetes</taxon>
        <taxon>Agaricomycetidae</taxon>
        <taxon>Agaricales</taxon>
        <taxon>Tricholomatineae</taxon>
        <taxon>Lyophyllaceae</taxon>
        <taxon>Hypsizygus</taxon>
    </lineage>
</organism>
<dbReference type="GO" id="GO:0020037">
    <property type="term" value="F:heme binding"/>
    <property type="evidence" value="ECO:0007669"/>
    <property type="project" value="InterPro"/>
</dbReference>
<dbReference type="GO" id="GO:0008168">
    <property type="term" value="F:methyltransferase activity"/>
    <property type="evidence" value="ECO:0007669"/>
    <property type="project" value="UniProtKB-KW"/>
</dbReference>
<proteinExistence type="inferred from homology"/>
<dbReference type="PANTHER" id="PTHR24304:SF2">
    <property type="entry name" value="24-HYDROXYCHOLESTEROL 7-ALPHA-HYDROXYLASE"/>
    <property type="match status" value="1"/>
</dbReference>
<feature type="transmembrane region" description="Helical" evidence="7">
    <location>
        <begin position="20"/>
        <end position="43"/>
    </location>
</feature>
<dbReference type="Proteomes" id="UP000076154">
    <property type="component" value="Unassembled WGS sequence"/>
</dbReference>
<dbReference type="SUPFAM" id="SSF48264">
    <property type="entry name" value="Cytochrome P450"/>
    <property type="match status" value="1"/>
</dbReference>
<dbReference type="GO" id="GO:0004497">
    <property type="term" value="F:monooxygenase activity"/>
    <property type="evidence" value="ECO:0007669"/>
    <property type="project" value="InterPro"/>
</dbReference>
<gene>
    <name evidence="8" type="primary">cyp51_0</name>
    <name evidence="8" type="ORF">Hypma_005032</name>
</gene>
<evidence type="ECO:0000256" key="3">
    <source>
        <dbReference type="ARBA" id="ARBA00022617"/>
    </source>
</evidence>
<keyword evidence="7" id="KW-0812">Transmembrane</keyword>
<evidence type="ECO:0000256" key="7">
    <source>
        <dbReference type="SAM" id="Phobius"/>
    </source>
</evidence>
<dbReference type="PRINTS" id="PR00465">
    <property type="entry name" value="EP450IV"/>
</dbReference>
<keyword evidence="5 6" id="KW-0408">Iron</keyword>
<evidence type="ECO:0000313" key="9">
    <source>
        <dbReference type="Proteomes" id="UP000076154"/>
    </source>
</evidence>
<dbReference type="Gene3D" id="1.10.630.10">
    <property type="entry name" value="Cytochrome P450"/>
    <property type="match status" value="1"/>
</dbReference>
<dbReference type="InterPro" id="IPR036396">
    <property type="entry name" value="Cyt_P450_sf"/>
</dbReference>
<reference evidence="8" key="1">
    <citation type="submission" date="2018-04" db="EMBL/GenBank/DDBJ databases">
        <title>Whole genome sequencing of Hypsizygus marmoreus.</title>
        <authorList>
            <person name="Choi I.-G."/>
            <person name="Min B."/>
            <person name="Kim J.-G."/>
            <person name="Kim S."/>
            <person name="Oh Y.-L."/>
            <person name="Kong W.-S."/>
            <person name="Park H."/>
            <person name="Jeong J."/>
            <person name="Song E.-S."/>
        </authorList>
    </citation>
    <scope>NUCLEOTIDE SEQUENCE [LARGE SCALE GENOMIC DNA]</scope>
    <source>
        <strain evidence="8">51987-8</strain>
    </source>
</reference>
<dbReference type="InterPro" id="IPR001128">
    <property type="entry name" value="Cyt_P450"/>
</dbReference>
<dbReference type="EMBL" id="LUEZ02000021">
    <property type="protein sequence ID" value="RDB26871.1"/>
    <property type="molecule type" value="Genomic_DNA"/>
</dbReference>
<keyword evidence="4 6" id="KW-0479">Metal-binding</keyword>
<keyword evidence="3 6" id="KW-0349">Heme</keyword>
<evidence type="ECO:0000256" key="6">
    <source>
        <dbReference type="PIRSR" id="PIRSR602403-1"/>
    </source>
</evidence>